<dbReference type="Proteomes" id="UP000321491">
    <property type="component" value="Unassembled WGS sequence"/>
</dbReference>
<protein>
    <submittedName>
        <fullName evidence="4">TetR family transcriptional regulator</fullName>
    </submittedName>
</protein>
<dbReference type="SUPFAM" id="SSF48498">
    <property type="entry name" value="Tetracyclin repressor-like, C-terminal domain"/>
    <property type="match status" value="1"/>
</dbReference>
<evidence type="ECO:0000256" key="2">
    <source>
        <dbReference type="PROSITE-ProRule" id="PRU00335"/>
    </source>
</evidence>
<dbReference type="SUPFAM" id="SSF46689">
    <property type="entry name" value="Homeodomain-like"/>
    <property type="match status" value="1"/>
</dbReference>
<organism evidence="4 5">
    <name type="scientific">Cerasibacillus quisquiliarum</name>
    <dbReference type="NCBI Taxonomy" id="227865"/>
    <lineage>
        <taxon>Bacteria</taxon>
        <taxon>Bacillati</taxon>
        <taxon>Bacillota</taxon>
        <taxon>Bacilli</taxon>
        <taxon>Bacillales</taxon>
        <taxon>Bacillaceae</taxon>
        <taxon>Cerasibacillus</taxon>
    </lineage>
</organism>
<sequence length="220" mass="25526">MERFELIVQTLFESNNLTEKQRQILKAAVQLFSEKGYAATSTSEIAKLAQVAEGTIFRHYRTKKELLLAIVGPFMEKIADSYIVNDLTNLLKKDYQRPEDLLSAIIENRRDIIVQFLPLLKIILQELPFHPELREHFLQLISDNMYHRVVEVINDYQQKGMLKKLPPTAIAKFAITNILGHLFTRYVLFPHLEWDDVRDTEQLIQLIMNGIGNSDSKVES</sequence>
<feature type="domain" description="HTH tetR-type" evidence="3">
    <location>
        <begin position="18"/>
        <end position="78"/>
    </location>
</feature>
<dbReference type="PRINTS" id="PR00455">
    <property type="entry name" value="HTHTETR"/>
</dbReference>
<dbReference type="GO" id="GO:0006355">
    <property type="term" value="P:regulation of DNA-templated transcription"/>
    <property type="evidence" value="ECO:0007669"/>
    <property type="project" value="UniProtKB-ARBA"/>
</dbReference>
<keyword evidence="5" id="KW-1185">Reference proteome</keyword>
<evidence type="ECO:0000259" key="3">
    <source>
        <dbReference type="PROSITE" id="PS50977"/>
    </source>
</evidence>
<dbReference type="EMBL" id="BJXW01000025">
    <property type="protein sequence ID" value="GEN31925.1"/>
    <property type="molecule type" value="Genomic_DNA"/>
</dbReference>
<dbReference type="InterPro" id="IPR050109">
    <property type="entry name" value="HTH-type_TetR-like_transc_reg"/>
</dbReference>
<comment type="caution">
    <text evidence="4">The sequence shown here is derived from an EMBL/GenBank/DDBJ whole genome shotgun (WGS) entry which is preliminary data.</text>
</comment>
<evidence type="ECO:0000313" key="4">
    <source>
        <dbReference type="EMBL" id="GEN31925.1"/>
    </source>
</evidence>
<dbReference type="Gene3D" id="1.10.357.10">
    <property type="entry name" value="Tetracycline Repressor, domain 2"/>
    <property type="match status" value="1"/>
</dbReference>
<dbReference type="InterPro" id="IPR001647">
    <property type="entry name" value="HTH_TetR"/>
</dbReference>
<name>A0A511UZ53_9BACI</name>
<dbReference type="PROSITE" id="PS50977">
    <property type="entry name" value="HTH_TETR_2"/>
    <property type="match status" value="1"/>
</dbReference>
<accession>A0A511UZ53</accession>
<dbReference type="InterPro" id="IPR036271">
    <property type="entry name" value="Tet_transcr_reg_TetR-rel_C_sf"/>
</dbReference>
<dbReference type="Gene3D" id="1.10.10.60">
    <property type="entry name" value="Homeodomain-like"/>
    <property type="match status" value="1"/>
</dbReference>
<gene>
    <name evidence="4" type="ORF">CQU01_21630</name>
</gene>
<dbReference type="PANTHER" id="PTHR30055">
    <property type="entry name" value="HTH-TYPE TRANSCRIPTIONAL REGULATOR RUTR"/>
    <property type="match status" value="1"/>
</dbReference>
<dbReference type="InterPro" id="IPR009057">
    <property type="entry name" value="Homeodomain-like_sf"/>
</dbReference>
<dbReference type="PANTHER" id="PTHR30055:SF222">
    <property type="entry name" value="REGULATORY PROTEIN"/>
    <property type="match status" value="1"/>
</dbReference>
<dbReference type="OrthoDB" id="9780824at2"/>
<evidence type="ECO:0000256" key="1">
    <source>
        <dbReference type="ARBA" id="ARBA00023125"/>
    </source>
</evidence>
<dbReference type="AlphaFoldDB" id="A0A511UZ53"/>
<feature type="DNA-binding region" description="H-T-H motif" evidence="2">
    <location>
        <begin position="41"/>
        <end position="60"/>
    </location>
</feature>
<dbReference type="Pfam" id="PF00440">
    <property type="entry name" value="TetR_N"/>
    <property type="match status" value="1"/>
</dbReference>
<proteinExistence type="predicted"/>
<dbReference type="GO" id="GO:0003677">
    <property type="term" value="F:DNA binding"/>
    <property type="evidence" value="ECO:0007669"/>
    <property type="project" value="UniProtKB-UniRule"/>
</dbReference>
<evidence type="ECO:0000313" key="5">
    <source>
        <dbReference type="Proteomes" id="UP000321491"/>
    </source>
</evidence>
<dbReference type="RefSeq" id="WP_146938304.1">
    <property type="nucleotide sequence ID" value="NZ_BJXW01000025.1"/>
</dbReference>
<keyword evidence="1 2" id="KW-0238">DNA-binding</keyword>
<reference evidence="4 5" key="1">
    <citation type="submission" date="2019-07" db="EMBL/GenBank/DDBJ databases">
        <title>Whole genome shotgun sequence of Cerasibacillus quisquiliarum NBRC 102429.</title>
        <authorList>
            <person name="Hosoyama A."/>
            <person name="Uohara A."/>
            <person name="Ohji S."/>
            <person name="Ichikawa N."/>
        </authorList>
    </citation>
    <scope>NUCLEOTIDE SEQUENCE [LARGE SCALE GENOMIC DNA]</scope>
    <source>
        <strain evidence="4 5">NBRC 102429</strain>
    </source>
</reference>